<evidence type="ECO:0000313" key="2">
    <source>
        <dbReference type="EMBL" id="SHL57164.1"/>
    </source>
</evidence>
<keyword evidence="3" id="KW-1185">Reference proteome</keyword>
<dbReference type="EMBL" id="FRBN01000020">
    <property type="protein sequence ID" value="SHL57164.1"/>
    <property type="molecule type" value="Genomic_DNA"/>
</dbReference>
<feature type="region of interest" description="Disordered" evidence="1">
    <location>
        <begin position="1"/>
        <end position="29"/>
    </location>
</feature>
<dbReference type="Proteomes" id="UP000184191">
    <property type="component" value="Unassembled WGS sequence"/>
</dbReference>
<gene>
    <name evidence="2" type="ORF">SAMN05444414_12031</name>
</gene>
<dbReference type="AlphaFoldDB" id="A0A1M7BQC1"/>
<accession>A0A1M7BQC1</accession>
<protein>
    <submittedName>
        <fullName evidence="2">Uncharacterized protein</fullName>
    </submittedName>
</protein>
<evidence type="ECO:0000313" key="3">
    <source>
        <dbReference type="Proteomes" id="UP000184191"/>
    </source>
</evidence>
<evidence type="ECO:0000256" key="1">
    <source>
        <dbReference type="SAM" id="MobiDB-lite"/>
    </source>
</evidence>
<reference evidence="3" key="1">
    <citation type="submission" date="2016-11" db="EMBL/GenBank/DDBJ databases">
        <authorList>
            <person name="Varghese N."/>
            <person name="Submissions S."/>
        </authorList>
    </citation>
    <scope>NUCLEOTIDE SEQUENCE [LARGE SCALE GENOMIC DNA]</scope>
    <source>
        <strain evidence="3">DSM 29327</strain>
    </source>
</reference>
<name>A0A1M7BQC1_9RHOB</name>
<organism evidence="2 3">
    <name type="scientific">Roseovarius marisflavi</name>
    <dbReference type="NCBI Taxonomy" id="1054996"/>
    <lineage>
        <taxon>Bacteria</taxon>
        <taxon>Pseudomonadati</taxon>
        <taxon>Pseudomonadota</taxon>
        <taxon>Alphaproteobacteria</taxon>
        <taxon>Rhodobacterales</taxon>
        <taxon>Roseobacteraceae</taxon>
        <taxon>Roseovarius</taxon>
    </lineage>
</organism>
<proteinExistence type="predicted"/>
<feature type="compositionally biased region" description="Polar residues" evidence="1">
    <location>
        <begin position="1"/>
        <end position="14"/>
    </location>
</feature>
<sequence length="44" mass="4978">MICANITSDDTAQTAPPHAALDHTGHKRHREGIDEEWLDHDMQI</sequence>